<feature type="non-terminal residue" evidence="1">
    <location>
        <position position="1"/>
    </location>
</feature>
<name>A0ACA9MQJ4_9GLOM</name>
<keyword evidence="2" id="KW-1185">Reference proteome</keyword>
<gene>
    <name evidence="1" type="ORF">SPELUC_LOCUS7315</name>
</gene>
<dbReference type="EMBL" id="CAJVPW010009514">
    <property type="protein sequence ID" value="CAG8606046.1"/>
    <property type="molecule type" value="Genomic_DNA"/>
</dbReference>
<organism evidence="1 2">
    <name type="scientific">Cetraspora pellucida</name>
    <dbReference type="NCBI Taxonomy" id="1433469"/>
    <lineage>
        <taxon>Eukaryota</taxon>
        <taxon>Fungi</taxon>
        <taxon>Fungi incertae sedis</taxon>
        <taxon>Mucoromycota</taxon>
        <taxon>Glomeromycotina</taxon>
        <taxon>Glomeromycetes</taxon>
        <taxon>Diversisporales</taxon>
        <taxon>Gigasporaceae</taxon>
        <taxon>Cetraspora</taxon>
    </lineage>
</organism>
<protein>
    <submittedName>
        <fullName evidence="1">8941_t:CDS:1</fullName>
    </submittedName>
</protein>
<proteinExistence type="predicted"/>
<sequence length="243" mass="27742">KDESDTSLYDTWIQTFRIEPAKIGGLDDLFADNERITNRLLCRPNLTNHHSTPSNGRRTPVEQYSLLNDESNVQNNGNSTVPQPQPPLHEVLKEIANIFKEATIGIAAATRPPVRETNLVPQNEAPAPRSRPNYQNHDPSRLTCYTCEEPRHVSRNCMFERNGGRNPNLNQNPRAQNNLPNNRALPPRNVNFYEPRNVERQNQMRPHPHVQTPPRHGNVNFCGLDEDGYEPEDELEAYITPMA</sequence>
<reference evidence="1" key="1">
    <citation type="submission" date="2021-06" db="EMBL/GenBank/DDBJ databases">
        <authorList>
            <person name="Kallberg Y."/>
            <person name="Tangrot J."/>
            <person name="Rosling A."/>
        </authorList>
    </citation>
    <scope>NUCLEOTIDE SEQUENCE</scope>
    <source>
        <strain evidence="1">28 12/20/2015</strain>
    </source>
</reference>
<evidence type="ECO:0000313" key="1">
    <source>
        <dbReference type="EMBL" id="CAG8606046.1"/>
    </source>
</evidence>
<dbReference type="Proteomes" id="UP000789366">
    <property type="component" value="Unassembled WGS sequence"/>
</dbReference>
<evidence type="ECO:0000313" key="2">
    <source>
        <dbReference type="Proteomes" id="UP000789366"/>
    </source>
</evidence>
<accession>A0ACA9MQJ4</accession>
<comment type="caution">
    <text evidence="1">The sequence shown here is derived from an EMBL/GenBank/DDBJ whole genome shotgun (WGS) entry which is preliminary data.</text>
</comment>